<dbReference type="InterPro" id="IPR000847">
    <property type="entry name" value="LysR_HTH_N"/>
</dbReference>
<dbReference type="Gene3D" id="3.40.190.290">
    <property type="match status" value="1"/>
</dbReference>
<dbReference type="PANTHER" id="PTHR30126">
    <property type="entry name" value="HTH-TYPE TRANSCRIPTIONAL REGULATOR"/>
    <property type="match status" value="1"/>
</dbReference>
<dbReference type="InterPro" id="IPR036388">
    <property type="entry name" value="WH-like_DNA-bd_sf"/>
</dbReference>
<evidence type="ECO:0000256" key="2">
    <source>
        <dbReference type="ARBA" id="ARBA00023015"/>
    </source>
</evidence>
<dbReference type="PRINTS" id="PR00039">
    <property type="entry name" value="HTHLYSR"/>
</dbReference>
<dbReference type="PROSITE" id="PS50931">
    <property type="entry name" value="HTH_LYSR"/>
    <property type="match status" value="1"/>
</dbReference>
<reference evidence="6 7" key="1">
    <citation type="submission" date="2017-05" db="EMBL/GenBank/DDBJ databases">
        <title>Functional genome analysis of Paenibacillus pasadenensis strain R16: insights on endophytic life style and antifungal activity.</title>
        <authorList>
            <person name="Passera A."/>
            <person name="Marcolungo L."/>
            <person name="Casati P."/>
            <person name="Brasca M."/>
            <person name="Quaglino F."/>
            <person name="Delledonne M."/>
        </authorList>
    </citation>
    <scope>NUCLEOTIDE SEQUENCE [LARGE SCALE GENOMIC DNA]</scope>
    <source>
        <strain evidence="6 7">R16</strain>
    </source>
</reference>
<dbReference type="FunFam" id="1.10.10.10:FF:000001">
    <property type="entry name" value="LysR family transcriptional regulator"/>
    <property type="match status" value="1"/>
</dbReference>
<proteinExistence type="inferred from homology"/>
<name>A0A2N5NA59_9BACL</name>
<dbReference type="EMBL" id="NFEZ01000003">
    <property type="protein sequence ID" value="PLT47222.1"/>
    <property type="molecule type" value="Genomic_DNA"/>
</dbReference>
<organism evidence="6 7">
    <name type="scientific">Paenibacillus pasadenensis</name>
    <dbReference type="NCBI Taxonomy" id="217090"/>
    <lineage>
        <taxon>Bacteria</taxon>
        <taxon>Bacillati</taxon>
        <taxon>Bacillota</taxon>
        <taxon>Bacilli</taxon>
        <taxon>Bacillales</taxon>
        <taxon>Paenibacillaceae</taxon>
        <taxon>Paenibacillus</taxon>
    </lineage>
</organism>
<keyword evidence="3" id="KW-0238">DNA-binding</keyword>
<dbReference type="RefSeq" id="WP_028599266.1">
    <property type="nucleotide sequence ID" value="NZ_BIMM01000104.1"/>
</dbReference>
<evidence type="ECO:0000259" key="5">
    <source>
        <dbReference type="PROSITE" id="PS50931"/>
    </source>
</evidence>
<dbReference type="Proteomes" id="UP000234789">
    <property type="component" value="Unassembled WGS sequence"/>
</dbReference>
<dbReference type="GO" id="GO:0003700">
    <property type="term" value="F:DNA-binding transcription factor activity"/>
    <property type="evidence" value="ECO:0007669"/>
    <property type="project" value="InterPro"/>
</dbReference>
<dbReference type="Pfam" id="PF00126">
    <property type="entry name" value="HTH_1"/>
    <property type="match status" value="1"/>
</dbReference>
<gene>
    <name evidence="6" type="ORF">B8V81_1446</name>
</gene>
<keyword evidence="4" id="KW-0804">Transcription</keyword>
<evidence type="ECO:0000256" key="4">
    <source>
        <dbReference type="ARBA" id="ARBA00023163"/>
    </source>
</evidence>
<protein>
    <submittedName>
        <fullName evidence="6">Chromosome initiation inhibitor</fullName>
    </submittedName>
</protein>
<dbReference type="Pfam" id="PF03466">
    <property type="entry name" value="LysR_substrate"/>
    <property type="match status" value="1"/>
</dbReference>
<dbReference type="SUPFAM" id="SSF53850">
    <property type="entry name" value="Periplasmic binding protein-like II"/>
    <property type="match status" value="1"/>
</dbReference>
<dbReference type="GO" id="GO:0003677">
    <property type="term" value="F:DNA binding"/>
    <property type="evidence" value="ECO:0007669"/>
    <property type="project" value="UniProtKB-KW"/>
</dbReference>
<evidence type="ECO:0000313" key="6">
    <source>
        <dbReference type="EMBL" id="PLT47222.1"/>
    </source>
</evidence>
<feature type="domain" description="HTH lysR-type" evidence="5">
    <location>
        <begin position="1"/>
        <end position="57"/>
    </location>
</feature>
<sequence length="310" mass="34798">MQEDLQLFAVIVEQSSMNKASALLNLSQPALSRKIAKLEEELGAPLFRRVGRRLELTRIGELTYDYAVQLRQMHRQYLLTLAEFKQTHRFTLTIGASLTTLQTTLPDLIQALTASHPEIDIKAVTGKTHEIVSLVRDRKIELGLVASVIDDPQLHCVKLFDDHLELVLPRGRMLSDKLAIGDLNGLPMILFSKGTWFRTLTDELFDKFRLHPDVRMEIDSFEAILRLLHTCGAATLLPRSYIRPQMAEDNDLMLVPLPELKKTRRTTSLIHGDPSLLEPVVRQWIAEAAAGYAARSGLPLSARSGLPGQP</sequence>
<keyword evidence="2" id="KW-0805">Transcription regulation</keyword>
<dbReference type="CDD" id="cd05466">
    <property type="entry name" value="PBP2_LTTR_substrate"/>
    <property type="match status" value="1"/>
</dbReference>
<evidence type="ECO:0000313" key="7">
    <source>
        <dbReference type="Proteomes" id="UP000234789"/>
    </source>
</evidence>
<accession>A0A2N5NA59</accession>
<dbReference type="AlphaFoldDB" id="A0A2N5NA59"/>
<dbReference type="OrthoDB" id="2659059at2"/>
<keyword evidence="7" id="KW-1185">Reference proteome</keyword>
<dbReference type="InterPro" id="IPR036390">
    <property type="entry name" value="WH_DNA-bd_sf"/>
</dbReference>
<dbReference type="SUPFAM" id="SSF46785">
    <property type="entry name" value="Winged helix' DNA-binding domain"/>
    <property type="match status" value="1"/>
</dbReference>
<evidence type="ECO:0000256" key="1">
    <source>
        <dbReference type="ARBA" id="ARBA00009437"/>
    </source>
</evidence>
<dbReference type="InterPro" id="IPR005119">
    <property type="entry name" value="LysR_subst-bd"/>
</dbReference>
<dbReference type="Gene3D" id="1.10.10.10">
    <property type="entry name" value="Winged helix-like DNA-binding domain superfamily/Winged helix DNA-binding domain"/>
    <property type="match status" value="1"/>
</dbReference>
<comment type="similarity">
    <text evidence="1">Belongs to the LysR transcriptional regulatory family.</text>
</comment>
<comment type="caution">
    <text evidence="6">The sequence shown here is derived from an EMBL/GenBank/DDBJ whole genome shotgun (WGS) entry which is preliminary data.</text>
</comment>
<evidence type="ECO:0000256" key="3">
    <source>
        <dbReference type="ARBA" id="ARBA00023125"/>
    </source>
</evidence>